<reference evidence="1 2" key="1">
    <citation type="submission" date="2023-09" db="EMBL/GenBank/DDBJ databases">
        <authorList>
            <person name="Wang M."/>
        </authorList>
    </citation>
    <scope>NUCLEOTIDE SEQUENCE [LARGE SCALE GENOMIC DNA]</scope>
    <source>
        <strain evidence="1">GT-2023</strain>
        <tissue evidence="1">Liver</tissue>
    </source>
</reference>
<comment type="caution">
    <text evidence="1">The sequence shown here is derived from an EMBL/GenBank/DDBJ whole genome shotgun (WGS) entry which is preliminary data.</text>
</comment>
<accession>A0ABR3L6Q8</accession>
<dbReference type="EMBL" id="JAYMGO010000024">
    <property type="protein sequence ID" value="KAL1248615.1"/>
    <property type="molecule type" value="Genomic_DNA"/>
</dbReference>
<protein>
    <submittedName>
        <fullName evidence="1">Uncharacterized protein</fullName>
    </submittedName>
</protein>
<evidence type="ECO:0000313" key="1">
    <source>
        <dbReference type="EMBL" id="KAL1248615.1"/>
    </source>
</evidence>
<proteinExistence type="predicted"/>
<sequence>MGFLVKKRNDFAPFYSVFHVCHKHEGVRDMAEETLGCCYEFNPSYRYHHPSRSVERLFYTLQVTEIYGEASFSYLR</sequence>
<keyword evidence="2" id="KW-1185">Reference proteome</keyword>
<organism evidence="1 2">
    <name type="scientific">Cirrhinus molitorella</name>
    <name type="common">mud carp</name>
    <dbReference type="NCBI Taxonomy" id="172907"/>
    <lineage>
        <taxon>Eukaryota</taxon>
        <taxon>Metazoa</taxon>
        <taxon>Chordata</taxon>
        <taxon>Craniata</taxon>
        <taxon>Vertebrata</taxon>
        <taxon>Euteleostomi</taxon>
        <taxon>Actinopterygii</taxon>
        <taxon>Neopterygii</taxon>
        <taxon>Teleostei</taxon>
        <taxon>Ostariophysi</taxon>
        <taxon>Cypriniformes</taxon>
        <taxon>Cyprinidae</taxon>
        <taxon>Labeoninae</taxon>
        <taxon>Labeonini</taxon>
        <taxon>Cirrhinus</taxon>
    </lineage>
</organism>
<gene>
    <name evidence="1" type="ORF">QQF64_021933</name>
</gene>
<name>A0ABR3L6Q8_9TELE</name>
<evidence type="ECO:0000313" key="2">
    <source>
        <dbReference type="Proteomes" id="UP001558613"/>
    </source>
</evidence>
<dbReference type="Proteomes" id="UP001558613">
    <property type="component" value="Unassembled WGS sequence"/>
</dbReference>